<reference evidence="1 2" key="1">
    <citation type="submission" date="2021-05" db="EMBL/GenBank/DDBJ databases">
        <title>Petroleum and Energy Research Collection (APPE): ex situ preservation of microbial diversity associated with the oil industry and exploitation of its biotechnological potential.</title>
        <authorList>
            <person name="Paixao C.T.M."/>
            <person name="Gomes M.B."/>
            <person name="Oliveira V.M."/>
        </authorList>
    </citation>
    <scope>NUCLEOTIDE SEQUENCE [LARGE SCALE GENOMIC DNA]</scope>
    <source>
        <strain evidence="1 2">LIT2</strain>
    </source>
</reference>
<sequence>MSLLQESLLGTAAGDVLSVDALTEELSTACHDLAGPLRRLCLGHETESMDGPHALSASALAVRMSETLCELQAWALAQPEEEASGLEAERLSDLWHLVAMAHSLGSVAGRGHPARLLHMMGLVALRLRLEKHAGITSTLPFSLQETEERGLSITEIAALCGLKLSTVRNALSRREMPYDRRVGVALDDALDWMVQRSGFLYPHINASTVDRRINGRLAANWLADRENVVFERSISRLRLSVWRLTDSGRRFALNTEGVRSCVLLLPHMLIDEIIDLPLDEWEERGQDPSAAMHREALGLETGVSLLQCQVPTLSCLEAVILRLGPAGRPCHSARAGAR</sequence>
<dbReference type="Proteomes" id="UP001319883">
    <property type="component" value="Unassembled WGS sequence"/>
</dbReference>
<accession>A0ABS7X282</accession>
<protein>
    <submittedName>
        <fullName evidence="1">Uncharacterized protein</fullName>
    </submittedName>
</protein>
<proteinExistence type="predicted"/>
<dbReference type="EMBL" id="JAGXFD010000001">
    <property type="protein sequence ID" value="MBZ9568538.1"/>
    <property type="molecule type" value="Genomic_DNA"/>
</dbReference>
<keyword evidence="2" id="KW-1185">Reference proteome</keyword>
<organism evidence="1 2">
    <name type="scientific">Modicisalibacter tunisiensis</name>
    <dbReference type="NCBI Taxonomy" id="390637"/>
    <lineage>
        <taxon>Bacteria</taxon>
        <taxon>Pseudomonadati</taxon>
        <taxon>Pseudomonadota</taxon>
        <taxon>Gammaproteobacteria</taxon>
        <taxon>Oceanospirillales</taxon>
        <taxon>Halomonadaceae</taxon>
        <taxon>Modicisalibacter</taxon>
    </lineage>
</organism>
<comment type="caution">
    <text evidence="1">The sequence shown here is derived from an EMBL/GenBank/DDBJ whole genome shotgun (WGS) entry which is preliminary data.</text>
</comment>
<evidence type="ECO:0000313" key="2">
    <source>
        <dbReference type="Proteomes" id="UP001319883"/>
    </source>
</evidence>
<dbReference type="RefSeq" id="WP_163648588.1">
    <property type="nucleotide sequence ID" value="NZ_JAGXFD010000001.1"/>
</dbReference>
<name>A0ABS7X282_9GAMM</name>
<gene>
    <name evidence="1" type="ORF">KGQ91_12740</name>
</gene>
<evidence type="ECO:0000313" key="1">
    <source>
        <dbReference type="EMBL" id="MBZ9568538.1"/>
    </source>
</evidence>